<dbReference type="PRINTS" id="PR00335">
    <property type="entry name" value="KUPTAKETRKA"/>
</dbReference>
<evidence type="ECO:0000259" key="3">
    <source>
        <dbReference type="PROSITE" id="PS51201"/>
    </source>
</evidence>
<dbReference type="AlphaFoldDB" id="A0A923E5L2"/>
<name>A0A923E5L2_9ACTO</name>
<dbReference type="PANTHER" id="PTHR43833">
    <property type="entry name" value="POTASSIUM CHANNEL PROTEIN 2-RELATED-RELATED"/>
    <property type="match status" value="1"/>
</dbReference>
<evidence type="ECO:0000313" key="4">
    <source>
        <dbReference type="EMBL" id="MBB6334555.1"/>
    </source>
</evidence>
<dbReference type="InterPro" id="IPR050721">
    <property type="entry name" value="Trk_Ktr_HKT_K-transport"/>
</dbReference>
<evidence type="ECO:0000256" key="2">
    <source>
        <dbReference type="ARBA" id="ARBA00022958"/>
    </source>
</evidence>
<dbReference type="InterPro" id="IPR036291">
    <property type="entry name" value="NAD(P)-bd_dom_sf"/>
</dbReference>
<organism evidence="4 5">
    <name type="scientific">Schaalia hyovaginalis</name>
    <dbReference type="NCBI Taxonomy" id="29316"/>
    <lineage>
        <taxon>Bacteria</taxon>
        <taxon>Bacillati</taxon>
        <taxon>Actinomycetota</taxon>
        <taxon>Actinomycetes</taxon>
        <taxon>Actinomycetales</taxon>
        <taxon>Actinomycetaceae</taxon>
        <taxon>Schaalia</taxon>
    </lineage>
</organism>
<dbReference type="InterPro" id="IPR003148">
    <property type="entry name" value="RCK_N"/>
</dbReference>
<dbReference type="GO" id="GO:0015079">
    <property type="term" value="F:potassium ion transmembrane transporter activity"/>
    <property type="evidence" value="ECO:0007669"/>
    <property type="project" value="InterPro"/>
</dbReference>
<keyword evidence="1" id="KW-0633">Potassium transport</keyword>
<feature type="domain" description="RCK N-terminal" evidence="3">
    <location>
        <begin position="1"/>
        <end position="118"/>
    </location>
</feature>
<reference evidence="4" key="1">
    <citation type="submission" date="2020-08" db="EMBL/GenBank/DDBJ databases">
        <title>Sequencing the genomes of 1000 actinobacteria strains.</title>
        <authorList>
            <person name="Klenk H.-P."/>
        </authorList>
    </citation>
    <scope>NUCLEOTIDE SEQUENCE</scope>
    <source>
        <strain evidence="4">DSM 10695</strain>
    </source>
</reference>
<dbReference type="InterPro" id="IPR006036">
    <property type="entry name" value="K_uptake_TrkA"/>
</dbReference>
<sequence length="221" mass="24056">MHFVIMGCGRVGSLIATRLDADGHSVAVIDMDPKAFNRLPADFSGRRVTGVGVDRGALRQAGIKDAYAFAAVSSGDNSNIIAARIAQEVYQIEHVVARIYDPSRAHVYERLGIPTVASVKRTVDSVMRRMLPPDAAVTWTHPTGEVSLVTATPEVSWYGLPFPVVEELTGERIAFVSRLGVVTPARSDLVVQEHDQLYFAIAGKESTKLRSLLTSDPRIED</sequence>
<keyword evidence="2" id="KW-0630">Potassium</keyword>
<dbReference type="GO" id="GO:0005886">
    <property type="term" value="C:plasma membrane"/>
    <property type="evidence" value="ECO:0007669"/>
    <property type="project" value="InterPro"/>
</dbReference>
<proteinExistence type="predicted"/>
<evidence type="ECO:0000256" key="1">
    <source>
        <dbReference type="ARBA" id="ARBA00022538"/>
    </source>
</evidence>
<dbReference type="PANTHER" id="PTHR43833:SF8">
    <property type="entry name" value="TRK SYSTEM POTASSIUM UPTAKE PROTEIN TRKA"/>
    <property type="match status" value="1"/>
</dbReference>
<keyword evidence="5" id="KW-1185">Reference proteome</keyword>
<dbReference type="Proteomes" id="UP000617426">
    <property type="component" value="Unassembled WGS sequence"/>
</dbReference>
<evidence type="ECO:0000313" key="5">
    <source>
        <dbReference type="Proteomes" id="UP000617426"/>
    </source>
</evidence>
<comment type="caution">
    <text evidence="4">The sequence shown here is derived from an EMBL/GenBank/DDBJ whole genome shotgun (WGS) entry which is preliminary data.</text>
</comment>
<keyword evidence="1" id="KW-0406">Ion transport</keyword>
<dbReference type="SUPFAM" id="SSF51735">
    <property type="entry name" value="NAD(P)-binding Rossmann-fold domains"/>
    <property type="match status" value="1"/>
</dbReference>
<gene>
    <name evidence="4" type="ORF">HD592_001120</name>
</gene>
<dbReference type="Gene3D" id="3.40.50.720">
    <property type="entry name" value="NAD(P)-binding Rossmann-like Domain"/>
    <property type="match status" value="1"/>
</dbReference>
<protein>
    <submittedName>
        <fullName evidence="4">Trk system potassium uptake protein TrkA</fullName>
    </submittedName>
</protein>
<dbReference type="Pfam" id="PF02254">
    <property type="entry name" value="TrkA_N"/>
    <property type="match status" value="1"/>
</dbReference>
<dbReference type="EMBL" id="JACHMK010000001">
    <property type="protein sequence ID" value="MBB6334555.1"/>
    <property type="molecule type" value="Genomic_DNA"/>
</dbReference>
<keyword evidence="1" id="KW-0813">Transport</keyword>
<dbReference type="PROSITE" id="PS51201">
    <property type="entry name" value="RCK_N"/>
    <property type="match status" value="1"/>
</dbReference>
<accession>A0A923E5L2</accession>